<sequence length="74" mass="8311">MCRGLLVPDQLRFRIRQVEGFGRSFISTVTSFHDKRLAVDQMSLSCGALKIRGFVGACLTSYLPLRTKEEFAKG</sequence>
<dbReference type="EMBL" id="CCYD01003101">
    <property type="protein sequence ID" value="CEG49991.1"/>
    <property type="molecule type" value="Genomic_DNA"/>
</dbReference>
<name>A0A0P1B629_PLAHL</name>
<protein>
    <submittedName>
        <fullName evidence="1">Uncharacterized protein</fullName>
    </submittedName>
</protein>
<keyword evidence="2" id="KW-1185">Reference proteome</keyword>
<dbReference type="Proteomes" id="UP000054928">
    <property type="component" value="Unassembled WGS sequence"/>
</dbReference>
<evidence type="ECO:0000313" key="2">
    <source>
        <dbReference type="Proteomes" id="UP000054928"/>
    </source>
</evidence>
<dbReference type="AlphaFoldDB" id="A0A0P1B629"/>
<reference evidence="2" key="1">
    <citation type="submission" date="2014-09" db="EMBL/GenBank/DDBJ databases">
        <authorList>
            <person name="Sharma Rahul"/>
            <person name="Thines Marco"/>
        </authorList>
    </citation>
    <scope>NUCLEOTIDE SEQUENCE [LARGE SCALE GENOMIC DNA]</scope>
</reference>
<dbReference type="GeneID" id="36402779"/>
<accession>A0A0P1B629</accession>
<organism evidence="1 2">
    <name type="scientific">Plasmopara halstedii</name>
    <name type="common">Downy mildew of sunflower</name>
    <dbReference type="NCBI Taxonomy" id="4781"/>
    <lineage>
        <taxon>Eukaryota</taxon>
        <taxon>Sar</taxon>
        <taxon>Stramenopiles</taxon>
        <taxon>Oomycota</taxon>
        <taxon>Peronosporomycetes</taxon>
        <taxon>Peronosporales</taxon>
        <taxon>Peronosporaceae</taxon>
        <taxon>Plasmopara</taxon>
    </lineage>
</organism>
<proteinExistence type="predicted"/>
<dbReference type="RefSeq" id="XP_024586360.1">
    <property type="nucleotide sequence ID" value="XM_024721242.1"/>
</dbReference>
<evidence type="ECO:0000313" key="1">
    <source>
        <dbReference type="EMBL" id="CEG49991.1"/>
    </source>
</evidence>